<sequence length="84" mass="10177">MNKVSKIEVHKLKKLSKEFNKTASELSKIFYRYNAETNKILPLMDDNFCRVYMRCRENMEELIKSYREDSIQAHKLAKEIEMER</sequence>
<dbReference type="AlphaFoldDB" id="A0A1L5F3X4"/>
<reference evidence="1 2" key="1">
    <citation type="submission" date="2016-12" db="EMBL/GenBank/DDBJ databases">
        <title>Complete genome sequence of Clostridium kluyveri JZZ isolated from the pit mud of a Chinese flavor liquor-making factory.</title>
        <authorList>
            <person name="Wang Y."/>
        </authorList>
    </citation>
    <scope>NUCLEOTIDE SEQUENCE [LARGE SCALE GENOMIC DNA]</scope>
    <source>
        <strain evidence="1 2">JZZ</strain>
    </source>
</reference>
<accession>A0A1L5F3X4</accession>
<dbReference type="RefSeq" id="WP_073537406.1">
    <property type="nucleotide sequence ID" value="NZ_CP018335.1"/>
</dbReference>
<gene>
    <name evidence="1" type="ORF">BS101_02610</name>
</gene>
<dbReference type="Proteomes" id="UP000184604">
    <property type="component" value="Chromosome"/>
</dbReference>
<evidence type="ECO:0000313" key="1">
    <source>
        <dbReference type="EMBL" id="APM37718.1"/>
    </source>
</evidence>
<dbReference type="EMBL" id="CP018335">
    <property type="protein sequence ID" value="APM37718.1"/>
    <property type="molecule type" value="Genomic_DNA"/>
</dbReference>
<evidence type="ECO:0000313" key="2">
    <source>
        <dbReference type="Proteomes" id="UP000184604"/>
    </source>
</evidence>
<name>A0A1L5F3X4_CLOKL</name>
<proteinExistence type="predicted"/>
<protein>
    <submittedName>
        <fullName evidence="1">Uncharacterized protein</fullName>
    </submittedName>
</protein>
<organism evidence="1 2">
    <name type="scientific">Clostridium kluyveri</name>
    <dbReference type="NCBI Taxonomy" id="1534"/>
    <lineage>
        <taxon>Bacteria</taxon>
        <taxon>Bacillati</taxon>
        <taxon>Bacillota</taxon>
        <taxon>Clostridia</taxon>
        <taxon>Eubacteriales</taxon>
        <taxon>Clostridiaceae</taxon>
        <taxon>Clostridium</taxon>
    </lineage>
</organism>